<name>E6K7X1_9BACT</name>
<evidence type="ECO:0000313" key="2">
    <source>
        <dbReference type="EMBL" id="EFU30271.1"/>
    </source>
</evidence>
<dbReference type="GeneID" id="93536323"/>
<dbReference type="eggNOG" id="ENOG50332G1">
    <property type="taxonomic scope" value="Bacteria"/>
</dbReference>
<evidence type="ECO:0000313" key="3">
    <source>
        <dbReference type="Proteomes" id="UP000003112"/>
    </source>
</evidence>
<feature type="chain" id="PRO_5003207181" description="DUF4168 domain-containing protein" evidence="1">
    <location>
        <begin position="21"/>
        <end position="121"/>
    </location>
</feature>
<dbReference type="EMBL" id="AEPD01000028">
    <property type="protein sequence ID" value="EFU30271.1"/>
    <property type="molecule type" value="Genomic_DNA"/>
</dbReference>
<evidence type="ECO:0000256" key="1">
    <source>
        <dbReference type="SAM" id="SignalP"/>
    </source>
</evidence>
<dbReference type="AlphaFoldDB" id="E6K7X1"/>
<keyword evidence="1" id="KW-0732">Signal</keyword>
<sequence length="121" mass="13274">MKKMILMAVALLSMTTATFAADENASAANAASAYNMNVNMSSLADALGLNIDQVEAVADIHKNFSADMLNAASASAEDRQQLVNKAIEKDLKYMHYILSNQQYRKYLLLLNTTINNRGLNK</sequence>
<gene>
    <name evidence="2" type="ORF">HMPREF6485_1550</name>
</gene>
<dbReference type="Proteomes" id="UP000003112">
    <property type="component" value="Unassembled WGS sequence"/>
</dbReference>
<protein>
    <recommendedName>
        <fullName evidence="4">DUF4168 domain-containing protein</fullName>
    </recommendedName>
</protein>
<dbReference type="RefSeq" id="WP_004340334.1">
    <property type="nucleotide sequence ID" value="NZ_GL586311.1"/>
</dbReference>
<reference evidence="2 3" key="1">
    <citation type="submission" date="2010-10" db="EMBL/GenBank/DDBJ databases">
        <authorList>
            <person name="Muzny D."/>
            <person name="Qin X."/>
            <person name="Deng J."/>
            <person name="Jiang H."/>
            <person name="Liu Y."/>
            <person name="Qu J."/>
            <person name="Song X.-Z."/>
            <person name="Zhang L."/>
            <person name="Thornton R."/>
            <person name="Coyle M."/>
            <person name="Francisco L."/>
            <person name="Jackson L."/>
            <person name="Javaid M."/>
            <person name="Korchina V."/>
            <person name="Kovar C."/>
            <person name="Mata R."/>
            <person name="Mathew T."/>
            <person name="Ngo R."/>
            <person name="Nguyen L."/>
            <person name="Nguyen N."/>
            <person name="Okwuonu G."/>
            <person name="Ongeri F."/>
            <person name="Pham C."/>
            <person name="Simmons D."/>
            <person name="Wilczek-Boney K."/>
            <person name="Hale W."/>
            <person name="Jakkamsetti A."/>
            <person name="Pham P."/>
            <person name="Ruth R."/>
            <person name="San Lucas F."/>
            <person name="Warren J."/>
            <person name="Zhang J."/>
            <person name="Zhao Z."/>
            <person name="Zhou C."/>
            <person name="Zhu D."/>
            <person name="Lee S."/>
            <person name="Bess C."/>
            <person name="Blankenburg K."/>
            <person name="Forbes L."/>
            <person name="Fu Q."/>
            <person name="Gubbala S."/>
            <person name="Hirani K."/>
            <person name="Jayaseelan J.C."/>
            <person name="Lara F."/>
            <person name="Munidasa M."/>
            <person name="Palculict T."/>
            <person name="Patil S."/>
            <person name="Pu L.-L."/>
            <person name="Saada N."/>
            <person name="Tang L."/>
            <person name="Weissenberger G."/>
            <person name="Zhu Y."/>
            <person name="Hemphill L."/>
            <person name="Shang Y."/>
            <person name="Youmans B."/>
            <person name="Ayvaz T."/>
            <person name="Ross M."/>
            <person name="Santibanez J."/>
            <person name="Aqrawi P."/>
            <person name="Gross S."/>
            <person name="Joshi V."/>
            <person name="Fowler G."/>
            <person name="Nazareth L."/>
            <person name="Reid J."/>
            <person name="Worley K."/>
            <person name="Petrosino J."/>
            <person name="Highlander S."/>
            <person name="Gibbs R."/>
        </authorList>
    </citation>
    <scope>NUCLEOTIDE SEQUENCE [LARGE SCALE GENOMIC DNA]</scope>
    <source>
        <strain evidence="2 3">ATCC 33574</strain>
    </source>
</reference>
<dbReference type="HOGENOM" id="CLU_166138_0_0_10"/>
<dbReference type="STRING" id="873513.HMPREF6485_1550"/>
<proteinExistence type="predicted"/>
<feature type="signal peptide" evidence="1">
    <location>
        <begin position="1"/>
        <end position="20"/>
    </location>
</feature>
<accession>E6K7X1</accession>
<keyword evidence="3" id="KW-1185">Reference proteome</keyword>
<comment type="caution">
    <text evidence="2">The sequence shown here is derived from an EMBL/GenBank/DDBJ whole genome shotgun (WGS) entry which is preliminary data.</text>
</comment>
<organism evidence="2 3">
    <name type="scientific">Segatella buccae ATCC 33574</name>
    <dbReference type="NCBI Taxonomy" id="873513"/>
    <lineage>
        <taxon>Bacteria</taxon>
        <taxon>Pseudomonadati</taxon>
        <taxon>Bacteroidota</taxon>
        <taxon>Bacteroidia</taxon>
        <taxon>Bacteroidales</taxon>
        <taxon>Prevotellaceae</taxon>
        <taxon>Segatella</taxon>
    </lineage>
</organism>
<evidence type="ECO:0008006" key="4">
    <source>
        <dbReference type="Google" id="ProtNLM"/>
    </source>
</evidence>